<protein>
    <submittedName>
        <fullName evidence="1">Uncharacterized protein</fullName>
    </submittedName>
</protein>
<gene>
    <name evidence="1" type="ORF">HNQ03_003210</name>
</gene>
<proteinExistence type="predicted"/>
<comment type="caution">
    <text evidence="1">The sequence shown here is derived from an EMBL/GenBank/DDBJ whole genome shotgun (WGS) entry which is preliminary data.</text>
</comment>
<dbReference type="Proteomes" id="UP000610746">
    <property type="component" value="Unassembled WGS sequence"/>
</dbReference>
<dbReference type="EMBL" id="JABSNO010000046">
    <property type="protein sequence ID" value="NRS94110.1"/>
    <property type="molecule type" value="Genomic_DNA"/>
</dbReference>
<reference evidence="1" key="1">
    <citation type="submission" date="2020-05" db="EMBL/GenBank/DDBJ databases">
        <title>Genomic Encyclopedia of Type Strains, Phase IV (KMG-V): Genome sequencing to study the core and pangenomes of soil and plant-associated prokaryotes.</title>
        <authorList>
            <person name="Whitman W."/>
        </authorList>
    </citation>
    <scope>NUCLEOTIDE SEQUENCE</scope>
    <source>
        <strain evidence="1">16F</strain>
    </source>
</reference>
<organism evidence="1 2">
    <name type="scientific">Frigoriflavimonas asaccharolytica</name>
    <dbReference type="NCBI Taxonomy" id="2735899"/>
    <lineage>
        <taxon>Bacteria</taxon>
        <taxon>Pseudomonadati</taxon>
        <taxon>Bacteroidota</taxon>
        <taxon>Flavobacteriia</taxon>
        <taxon>Flavobacteriales</taxon>
        <taxon>Weeksellaceae</taxon>
        <taxon>Frigoriflavimonas</taxon>
    </lineage>
</organism>
<evidence type="ECO:0000313" key="1">
    <source>
        <dbReference type="EMBL" id="NRS94110.1"/>
    </source>
</evidence>
<dbReference type="RefSeq" id="WP_173780635.1">
    <property type="nucleotide sequence ID" value="NZ_JABSNO010000046.1"/>
</dbReference>
<name>A0A8J8K6T9_9FLAO</name>
<evidence type="ECO:0000313" key="2">
    <source>
        <dbReference type="Proteomes" id="UP000610746"/>
    </source>
</evidence>
<sequence length="402" mass="46295">MATAGVEFTKKDPIERKGIENTQVKSIKLSTPLDKGSANLEGKINRTSLQLGMLFGKTYQFQVETYTTLPPQDKKKIKWKYKYHSLSQNKWIEHVSKVTGEVFSVLLNNKDICGRTLHVMAYINDSDNEGYLKIWHHNRFRWFNRKTFEAELKERTDAKMPWKVNQAGTSLCGMACIFYLFAKEQPEAYKKFAKDLFRTGEASHNNYTAKPSEEVLSKFINGDGFPVGCGGMPIVDFVTMASTRNTDNPKYKGGNEEVQAINWPWVVKNLSSKLLGYTNIKDKGTYNPVAAQSSTGLMYVEDRLNEIENYHNQGYKVILMVDSDLIQDIYDIDGMDYHWIVYDGGLNIEKPKSLIKKYFENLIMFDVYSWGSNPKDKSTGYLRKKISINHFKLNYYGYIICK</sequence>
<dbReference type="AlphaFoldDB" id="A0A8J8K6T9"/>
<keyword evidence="2" id="KW-1185">Reference proteome</keyword>
<accession>A0A8J8K6T9</accession>